<reference evidence="1 2" key="1">
    <citation type="submission" date="2014-03" db="EMBL/GenBank/DDBJ databases">
        <title>Draft genome sequence of the novel thermoacidophilic archaea Acidianus copahuensis ALE1 strain, isolated from Copahue volcanic area in Neuquen Argentina.</title>
        <authorList>
            <person name="Urbieta M.S."/>
            <person name="Rascovan N."/>
            <person name="Castro C."/>
            <person name="Revale S."/>
            <person name="Giaveno M.A."/>
            <person name="Vazquez M.P."/>
            <person name="Donati E.R."/>
        </authorList>
    </citation>
    <scope>NUCLEOTIDE SEQUENCE [LARGE SCALE GENOMIC DNA]</scope>
    <source>
        <strain evidence="1 2">ALE1</strain>
    </source>
</reference>
<comment type="caution">
    <text evidence="1">The sequence shown here is derived from an EMBL/GenBank/DDBJ whole genome shotgun (WGS) entry which is preliminary data.</text>
</comment>
<dbReference type="AlphaFoldDB" id="A0A031LNU1"/>
<gene>
    <name evidence="1" type="ORF">CM19_07440</name>
</gene>
<protein>
    <submittedName>
        <fullName evidence="1">Uncharacterized protein</fullName>
    </submittedName>
</protein>
<name>A0A031LNU1_9CREN</name>
<keyword evidence="2" id="KW-1185">Reference proteome</keyword>
<sequence length="262" mass="30160">MIVEGYFVRYKDAVWAVKGCFHPEGHVVAVPRVIGNLKLKTMEASLKVVRERFPNLLRYIEEIGFEVPIIPLDSAEILDPFKVKYPEKVKGMLKRLINVGITGSYLYQGNGEDIDFLSFDPKNYAILKDLRNEEITSPLDIVNENEVEGLELQDFLALKKRRLLEGKYNGIPYTFKIVECERFGKVIKKHFFKGRLKIVKAIKPFSIPVKYLTDQGLVLTSFRTRFTELHEGTSLDISGLVMEREDFNDLDLDIAHVKLLYS</sequence>
<dbReference type="Proteomes" id="UP000024332">
    <property type="component" value="Unassembled WGS sequence"/>
</dbReference>
<dbReference type="RefSeq" id="WP_048099736.1">
    <property type="nucleotide sequence ID" value="NZ_JFZT01000044.1"/>
</dbReference>
<evidence type="ECO:0000313" key="2">
    <source>
        <dbReference type="Proteomes" id="UP000024332"/>
    </source>
</evidence>
<organism evidence="1 2">
    <name type="scientific">Candidatus Acidianus copahuensis</name>
    <dbReference type="NCBI Taxonomy" id="1160895"/>
    <lineage>
        <taxon>Archaea</taxon>
        <taxon>Thermoproteota</taxon>
        <taxon>Thermoprotei</taxon>
        <taxon>Sulfolobales</taxon>
        <taxon>Sulfolobaceae</taxon>
        <taxon>Acidianus</taxon>
    </lineage>
</organism>
<proteinExistence type="predicted"/>
<dbReference type="STRING" id="1160895.CM19_07440"/>
<accession>A0A031LNU1</accession>
<evidence type="ECO:0000313" key="1">
    <source>
        <dbReference type="EMBL" id="EZQ04809.1"/>
    </source>
</evidence>
<dbReference type="EMBL" id="JFZT01000044">
    <property type="protein sequence ID" value="EZQ04809.1"/>
    <property type="molecule type" value="Genomic_DNA"/>
</dbReference>
<dbReference type="OrthoDB" id="34551at2157"/>